<sequence length="215" mass="24335">MLPRLYRTEADIRKRQINTLMIFNDNVVEVIEGEEYEISFNSGGNQLCLKVILGKDFPKEKPTLKVLPVVIHPWVNGHGEVTSAPGLLNFTIHSDLGRVVQAVMREFQRTPPPLALNHSNSVVSPISDNEKRASPINYQSFPSIKSFSPPTHISQSNFTYQSSTFPELALLSLEELQLLNENDDRQDEFINEIPQIKEQNKLLDDLILQVEELAG</sequence>
<name>A0AAV8XJZ3_9CUCU</name>
<proteinExistence type="predicted"/>
<protein>
    <submittedName>
        <fullName evidence="1">Uncharacterized protein</fullName>
    </submittedName>
</protein>
<gene>
    <name evidence="1" type="ORF">NQ318_017078</name>
</gene>
<organism evidence="1 2">
    <name type="scientific">Aromia moschata</name>
    <dbReference type="NCBI Taxonomy" id="1265417"/>
    <lineage>
        <taxon>Eukaryota</taxon>
        <taxon>Metazoa</taxon>
        <taxon>Ecdysozoa</taxon>
        <taxon>Arthropoda</taxon>
        <taxon>Hexapoda</taxon>
        <taxon>Insecta</taxon>
        <taxon>Pterygota</taxon>
        <taxon>Neoptera</taxon>
        <taxon>Endopterygota</taxon>
        <taxon>Coleoptera</taxon>
        <taxon>Polyphaga</taxon>
        <taxon>Cucujiformia</taxon>
        <taxon>Chrysomeloidea</taxon>
        <taxon>Cerambycidae</taxon>
        <taxon>Cerambycinae</taxon>
        <taxon>Callichromatini</taxon>
        <taxon>Aromia</taxon>
    </lineage>
</organism>
<dbReference type="Proteomes" id="UP001162162">
    <property type="component" value="Unassembled WGS sequence"/>
</dbReference>
<keyword evidence="2" id="KW-1185">Reference proteome</keyword>
<dbReference type="EMBL" id="JAPWTK010000504">
    <property type="protein sequence ID" value="KAJ8939181.1"/>
    <property type="molecule type" value="Genomic_DNA"/>
</dbReference>
<evidence type="ECO:0000313" key="2">
    <source>
        <dbReference type="Proteomes" id="UP001162162"/>
    </source>
</evidence>
<reference evidence="1" key="1">
    <citation type="journal article" date="2023" name="Insect Mol. Biol.">
        <title>Genome sequencing provides insights into the evolution of gene families encoding plant cell wall-degrading enzymes in longhorned beetles.</title>
        <authorList>
            <person name="Shin N.R."/>
            <person name="Okamura Y."/>
            <person name="Kirsch R."/>
            <person name="Pauchet Y."/>
        </authorList>
    </citation>
    <scope>NUCLEOTIDE SEQUENCE</scope>
    <source>
        <strain evidence="1">AMC_N1</strain>
    </source>
</reference>
<accession>A0AAV8XJZ3</accession>
<dbReference type="CDD" id="cd11685">
    <property type="entry name" value="UEV_TSG101-like"/>
    <property type="match status" value="1"/>
</dbReference>
<dbReference type="AlphaFoldDB" id="A0AAV8XJZ3"/>
<evidence type="ECO:0000313" key="1">
    <source>
        <dbReference type="EMBL" id="KAJ8939181.1"/>
    </source>
</evidence>
<comment type="caution">
    <text evidence="1">The sequence shown here is derived from an EMBL/GenBank/DDBJ whole genome shotgun (WGS) entry which is preliminary data.</text>
</comment>